<name>A0ABM1TR08_LIMPO</name>
<dbReference type="RefSeq" id="XP_022258314.1">
    <property type="nucleotide sequence ID" value="XM_022402606.1"/>
</dbReference>
<dbReference type="PANTHER" id="PTHR11412:SF171">
    <property type="entry name" value="PREGNANCY ZONE PROTEIN-LIKE PROTEIN"/>
    <property type="match status" value="1"/>
</dbReference>
<dbReference type="Gene3D" id="2.60.40.1940">
    <property type="match status" value="1"/>
</dbReference>
<accession>A0ABM1TR08</accession>
<dbReference type="Proteomes" id="UP000694941">
    <property type="component" value="Unplaced"/>
</dbReference>
<feature type="domain" description="Macroglobulin" evidence="1">
    <location>
        <begin position="8"/>
        <end position="100"/>
    </location>
</feature>
<gene>
    <name evidence="4" type="primary">LOC106474272</name>
</gene>
<protein>
    <submittedName>
        <fullName evidence="4">Pregnancy zone protein-like</fullName>
    </submittedName>
</protein>
<evidence type="ECO:0000313" key="4">
    <source>
        <dbReference type="RefSeq" id="XP_022258314.1"/>
    </source>
</evidence>
<dbReference type="PANTHER" id="PTHR11412">
    <property type="entry name" value="MACROGLOBULIN / COMPLEMENT"/>
    <property type="match status" value="1"/>
</dbReference>
<proteinExistence type="predicted"/>
<organism evidence="3 4">
    <name type="scientific">Limulus polyphemus</name>
    <name type="common">Atlantic horseshoe crab</name>
    <dbReference type="NCBI Taxonomy" id="6850"/>
    <lineage>
        <taxon>Eukaryota</taxon>
        <taxon>Metazoa</taxon>
        <taxon>Ecdysozoa</taxon>
        <taxon>Arthropoda</taxon>
        <taxon>Chelicerata</taxon>
        <taxon>Merostomata</taxon>
        <taxon>Xiphosura</taxon>
        <taxon>Limulidae</taxon>
        <taxon>Limulus</taxon>
    </lineage>
</organism>
<feature type="domain" description="Macroglobulin" evidence="2">
    <location>
        <begin position="102"/>
        <end position="132"/>
    </location>
</feature>
<dbReference type="InterPro" id="IPR041555">
    <property type="entry name" value="MG3"/>
</dbReference>
<dbReference type="Pfam" id="PF17791">
    <property type="entry name" value="MG3"/>
    <property type="match status" value="1"/>
</dbReference>
<dbReference type="Gene3D" id="2.60.40.1930">
    <property type="match status" value="1"/>
</dbReference>
<evidence type="ECO:0000259" key="1">
    <source>
        <dbReference type="Pfam" id="PF01835"/>
    </source>
</evidence>
<dbReference type="InterPro" id="IPR002890">
    <property type="entry name" value="MG2"/>
</dbReference>
<keyword evidence="3" id="KW-1185">Reference proteome</keyword>
<dbReference type="InterPro" id="IPR050473">
    <property type="entry name" value="A2M/Complement_sys"/>
</dbReference>
<dbReference type="GeneID" id="106474272"/>
<evidence type="ECO:0000313" key="3">
    <source>
        <dbReference type="Proteomes" id="UP000694941"/>
    </source>
</evidence>
<reference evidence="4" key="1">
    <citation type="submission" date="2025-08" db="UniProtKB">
        <authorList>
            <consortium name="RefSeq"/>
        </authorList>
    </citation>
    <scope>IDENTIFICATION</scope>
    <source>
        <tissue evidence="4">Muscle</tissue>
    </source>
</reference>
<dbReference type="Pfam" id="PF01835">
    <property type="entry name" value="MG2"/>
    <property type="match status" value="1"/>
</dbReference>
<evidence type="ECO:0000259" key="2">
    <source>
        <dbReference type="Pfam" id="PF17791"/>
    </source>
</evidence>
<sequence>MHKDKLIVFVQTDKPIYKPGQTVKVRILPTTHDLKLVPKETIGSFQIENPDGIVLGYWPMLSFAEGIVQFELALPDEPTYGMWRIKGNIEDTKIYKNFKVKEYVLPKFEVKITPPSYLLTNADSITWKICAQ</sequence>